<reference evidence="3 4" key="1">
    <citation type="submission" date="2018-01" db="EMBL/GenBank/DDBJ databases">
        <title>Co-occurrence of chitin degradation, pigmentation and bioactivity in marine Pseudoalteromonas.</title>
        <authorList>
            <person name="Paulsen S."/>
            <person name="Gram L."/>
            <person name="Machado H."/>
        </authorList>
    </citation>
    <scope>NUCLEOTIDE SEQUENCE [LARGE SCALE GENOMIC DNA]</scope>
    <source>
        <strain evidence="3 4">S3898</strain>
    </source>
</reference>
<keyword evidence="1" id="KW-0175">Coiled coil</keyword>
<dbReference type="EMBL" id="PPSX01000043">
    <property type="protein sequence ID" value="RZQ52756.1"/>
    <property type="molecule type" value="Genomic_DNA"/>
</dbReference>
<dbReference type="InterPro" id="IPR032389">
    <property type="entry name" value="GspB_C"/>
</dbReference>
<accession>A0A4Q7IN19</accession>
<dbReference type="AlphaFoldDB" id="A0A4Q7IN19"/>
<proteinExistence type="predicted"/>
<dbReference type="Proteomes" id="UP000291338">
    <property type="component" value="Unassembled WGS sequence"/>
</dbReference>
<comment type="caution">
    <text evidence="3">The sequence shown here is derived from an EMBL/GenBank/DDBJ whole genome shotgun (WGS) entry which is preliminary data.</text>
</comment>
<feature type="coiled-coil region" evidence="1">
    <location>
        <begin position="218"/>
        <end position="252"/>
    </location>
</feature>
<protein>
    <recommendedName>
        <fullName evidence="2">Type II secretion system protein GspB C-terminal domain-containing protein</fullName>
    </recommendedName>
</protein>
<name>A0A4Q7IN19_9GAMM</name>
<feature type="domain" description="Type II secretion system protein GspB C-terminal" evidence="2">
    <location>
        <begin position="297"/>
        <end position="353"/>
    </location>
</feature>
<evidence type="ECO:0000256" key="1">
    <source>
        <dbReference type="SAM" id="Coils"/>
    </source>
</evidence>
<sequence length="360" mass="40002">MIMSFIDAAFKQSQTANNTEQAHLAYQQTKQLAFYKKLSMGLAGITISTVFATAGFYSGQYLQSQSQQSSVIEPKESSKKENIEENTKSLKVIDQSSNQVTINSEQAQTASIPQVAASTEQYQWMSVQVGLDAQGKPVYTQQLVPVSAIVNPGQTTARANIPKDQNMGAVTEDLSQYRVLGKPLESNTSMPAQQEDLSQYRVLGKPLSESSNIQTSVLEENVEKNLNVTSENQELENEVLLADEAAARLKAAFDLAVAETENKDFSSQEIEETQSSEEQTRLAIELLPAKTQVAIGTLTYQAHIYASLEHKRWIKINGVELYEGDKINGMRLLEIAPESSVFRFQGYDFTIKAMQDWQPY</sequence>
<dbReference type="Pfam" id="PF16537">
    <property type="entry name" value="T2SSB"/>
    <property type="match status" value="1"/>
</dbReference>
<evidence type="ECO:0000313" key="3">
    <source>
        <dbReference type="EMBL" id="RZQ52756.1"/>
    </source>
</evidence>
<gene>
    <name evidence="3" type="ORF">C1E23_12405</name>
</gene>
<evidence type="ECO:0000313" key="4">
    <source>
        <dbReference type="Proteomes" id="UP000291338"/>
    </source>
</evidence>
<dbReference type="GO" id="GO:0015627">
    <property type="term" value="C:type II protein secretion system complex"/>
    <property type="evidence" value="ECO:0007669"/>
    <property type="project" value="InterPro"/>
</dbReference>
<organism evidence="3 4">
    <name type="scientific">Pseudoalteromonas phenolica</name>
    <dbReference type="NCBI Taxonomy" id="161398"/>
    <lineage>
        <taxon>Bacteria</taxon>
        <taxon>Pseudomonadati</taxon>
        <taxon>Pseudomonadota</taxon>
        <taxon>Gammaproteobacteria</taxon>
        <taxon>Alteromonadales</taxon>
        <taxon>Pseudoalteromonadaceae</taxon>
        <taxon>Pseudoalteromonas</taxon>
    </lineage>
</organism>
<evidence type="ECO:0000259" key="2">
    <source>
        <dbReference type="Pfam" id="PF16537"/>
    </source>
</evidence>